<proteinExistence type="predicted"/>
<dbReference type="EMBL" id="MIHA01000027">
    <property type="protein sequence ID" value="ODQ86922.1"/>
    <property type="molecule type" value="Genomic_DNA"/>
</dbReference>
<dbReference type="RefSeq" id="WP_069416492.1">
    <property type="nucleotide sequence ID" value="NZ_JACKUL010000014.1"/>
</dbReference>
<gene>
    <name evidence="2" type="ORF">BHQ18_25740</name>
</gene>
<evidence type="ECO:0000313" key="3">
    <source>
        <dbReference type="Proteomes" id="UP000094053"/>
    </source>
</evidence>
<feature type="signal peptide" evidence="1">
    <location>
        <begin position="1"/>
        <end position="31"/>
    </location>
</feature>
<organism evidence="2 3">
    <name type="scientific">Mycolicibacterium flavescens</name>
    <name type="common">Mycobacterium flavescens</name>
    <dbReference type="NCBI Taxonomy" id="1776"/>
    <lineage>
        <taxon>Bacteria</taxon>
        <taxon>Bacillati</taxon>
        <taxon>Actinomycetota</taxon>
        <taxon>Actinomycetes</taxon>
        <taxon>Mycobacteriales</taxon>
        <taxon>Mycobacteriaceae</taxon>
        <taxon>Mycolicibacterium</taxon>
    </lineage>
</organism>
<dbReference type="OrthoDB" id="4629142at2"/>
<dbReference type="Proteomes" id="UP000094053">
    <property type="component" value="Unassembled WGS sequence"/>
</dbReference>
<dbReference type="AlphaFoldDB" id="A0A1E3RBZ1"/>
<evidence type="ECO:0000256" key="1">
    <source>
        <dbReference type="SAM" id="SignalP"/>
    </source>
</evidence>
<keyword evidence="1" id="KW-0732">Signal</keyword>
<feature type="chain" id="PRO_5009134720" description="Chitin-binding type-2 domain-containing protein" evidence="1">
    <location>
        <begin position="32"/>
        <end position="78"/>
    </location>
</feature>
<sequence length="78" mass="8061">MNKIIGRAMVATAAAAPVAALSLLMAPSAAAQPLNCPGGWWDPVDNVCRGPVATVPLACAPGEYWNPITNVCRPLGQY</sequence>
<evidence type="ECO:0000313" key="2">
    <source>
        <dbReference type="EMBL" id="ODQ86922.1"/>
    </source>
</evidence>
<evidence type="ECO:0008006" key="4">
    <source>
        <dbReference type="Google" id="ProtNLM"/>
    </source>
</evidence>
<comment type="caution">
    <text evidence="2">The sequence shown here is derived from an EMBL/GenBank/DDBJ whole genome shotgun (WGS) entry which is preliminary data.</text>
</comment>
<reference evidence="3" key="1">
    <citation type="submission" date="2016-09" db="EMBL/GenBank/DDBJ databases">
        <authorList>
            <person name="Greninger A.L."/>
            <person name="Jerome K.R."/>
            <person name="Mcnair B."/>
            <person name="Wallis C."/>
            <person name="Fang F."/>
        </authorList>
    </citation>
    <scope>NUCLEOTIDE SEQUENCE [LARGE SCALE GENOMIC DNA]</scope>
    <source>
        <strain evidence="3">M6</strain>
    </source>
</reference>
<keyword evidence="3" id="KW-1185">Reference proteome</keyword>
<accession>A0A1E3RBZ1</accession>
<name>A0A1E3RBZ1_MYCFV</name>
<protein>
    <recommendedName>
        <fullName evidence="4">Chitin-binding type-2 domain-containing protein</fullName>
    </recommendedName>
</protein>
<dbReference type="STRING" id="1776.BHQ18_25740"/>